<name>A0A9N7Y8D2_PLEPL</name>
<sequence length="278" mass="30126">MPLCLFTLCFLTPLCVLFTSASSRPLCVLFTSASSRACSAPRPHAALCPVHLCFLTPLCVLFTSASSRHSMFCSPLLPHAALFLFTSASSRRSVSCTSASTRSVLSPLLLIRSFRHLAPHAAYVLFTSASSSPLCRSPVPHSFRSLCSSRRRAVTSVLTRLCLFTSVLTPRVRPSALTRSVSCSPLLPHAALCPVHLCFLTPLCVLFTLCFLTPLDVRHLCFLTPLCVLFTSASSRRSVSCSPLLPHAALWSCHLCFLTPLCVLFTSASSRRSVSCSL</sequence>
<dbReference type="Proteomes" id="UP001153269">
    <property type="component" value="Unassembled WGS sequence"/>
</dbReference>
<feature type="signal peptide" evidence="1">
    <location>
        <begin position="1"/>
        <end position="23"/>
    </location>
</feature>
<evidence type="ECO:0000313" key="2">
    <source>
        <dbReference type="EMBL" id="CAB1422145.1"/>
    </source>
</evidence>
<accession>A0A9N7Y8D2</accession>
<keyword evidence="3" id="KW-1185">Reference proteome</keyword>
<keyword evidence="1" id="KW-0732">Signal</keyword>
<dbReference type="EMBL" id="CADEAL010000563">
    <property type="protein sequence ID" value="CAB1422145.1"/>
    <property type="molecule type" value="Genomic_DNA"/>
</dbReference>
<organism evidence="2 3">
    <name type="scientific">Pleuronectes platessa</name>
    <name type="common">European plaice</name>
    <dbReference type="NCBI Taxonomy" id="8262"/>
    <lineage>
        <taxon>Eukaryota</taxon>
        <taxon>Metazoa</taxon>
        <taxon>Chordata</taxon>
        <taxon>Craniata</taxon>
        <taxon>Vertebrata</taxon>
        <taxon>Euteleostomi</taxon>
        <taxon>Actinopterygii</taxon>
        <taxon>Neopterygii</taxon>
        <taxon>Teleostei</taxon>
        <taxon>Neoteleostei</taxon>
        <taxon>Acanthomorphata</taxon>
        <taxon>Carangaria</taxon>
        <taxon>Pleuronectiformes</taxon>
        <taxon>Pleuronectoidei</taxon>
        <taxon>Pleuronectidae</taxon>
        <taxon>Pleuronectes</taxon>
    </lineage>
</organism>
<comment type="caution">
    <text evidence="2">The sequence shown here is derived from an EMBL/GenBank/DDBJ whole genome shotgun (WGS) entry which is preliminary data.</text>
</comment>
<evidence type="ECO:0000256" key="1">
    <source>
        <dbReference type="SAM" id="SignalP"/>
    </source>
</evidence>
<gene>
    <name evidence="2" type="ORF">PLEPLA_LOCUS10034</name>
</gene>
<reference evidence="2" key="1">
    <citation type="submission" date="2020-03" db="EMBL/GenBank/DDBJ databases">
        <authorList>
            <person name="Weist P."/>
        </authorList>
    </citation>
    <scope>NUCLEOTIDE SEQUENCE</scope>
</reference>
<proteinExistence type="predicted"/>
<feature type="chain" id="PRO_5040454101" evidence="1">
    <location>
        <begin position="24"/>
        <end position="278"/>
    </location>
</feature>
<evidence type="ECO:0000313" key="3">
    <source>
        <dbReference type="Proteomes" id="UP001153269"/>
    </source>
</evidence>
<protein>
    <submittedName>
        <fullName evidence="2">Uncharacterized protein</fullName>
    </submittedName>
</protein>
<dbReference type="AlphaFoldDB" id="A0A9N7Y8D2"/>